<dbReference type="AlphaFoldDB" id="A0A9N9JIR9"/>
<evidence type="ECO:0000313" key="1">
    <source>
        <dbReference type="EMBL" id="CAG8782862.1"/>
    </source>
</evidence>
<comment type="caution">
    <text evidence="1">The sequence shown here is derived from an EMBL/GenBank/DDBJ whole genome shotgun (WGS) entry which is preliminary data.</text>
</comment>
<keyword evidence="2" id="KW-1185">Reference proteome</keyword>
<feature type="non-terminal residue" evidence="1">
    <location>
        <position position="87"/>
    </location>
</feature>
<name>A0A9N9JIR9_9GLOM</name>
<dbReference type="Proteomes" id="UP000789405">
    <property type="component" value="Unassembled WGS sequence"/>
</dbReference>
<proteinExistence type="predicted"/>
<evidence type="ECO:0000313" key="2">
    <source>
        <dbReference type="Proteomes" id="UP000789405"/>
    </source>
</evidence>
<sequence>DQIKSKNDNALIIDISQLLSSFNEIVSSLHESAGNDIVAIKQHLKRGSCSQLEIGFILGRSITDAALNALIIMRNQTALTKQYWLLL</sequence>
<feature type="non-terminal residue" evidence="1">
    <location>
        <position position="1"/>
    </location>
</feature>
<organism evidence="1 2">
    <name type="scientific">Dentiscutata erythropus</name>
    <dbReference type="NCBI Taxonomy" id="1348616"/>
    <lineage>
        <taxon>Eukaryota</taxon>
        <taxon>Fungi</taxon>
        <taxon>Fungi incertae sedis</taxon>
        <taxon>Mucoromycota</taxon>
        <taxon>Glomeromycotina</taxon>
        <taxon>Glomeromycetes</taxon>
        <taxon>Diversisporales</taxon>
        <taxon>Gigasporaceae</taxon>
        <taxon>Dentiscutata</taxon>
    </lineage>
</organism>
<gene>
    <name evidence="1" type="ORF">DERYTH_LOCUS19861</name>
</gene>
<accession>A0A9N9JIR9</accession>
<protein>
    <submittedName>
        <fullName evidence="1">26207_t:CDS:1</fullName>
    </submittedName>
</protein>
<dbReference type="OrthoDB" id="2437308at2759"/>
<dbReference type="EMBL" id="CAJVPY010022445">
    <property type="protein sequence ID" value="CAG8782862.1"/>
    <property type="molecule type" value="Genomic_DNA"/>
</dbReference>
<reference evidence="1" key="1">
    <citation type="submission" date="2021-06" db="EMBL/GenBank/DDBJ databases">
        <authorList>
            <person name="Kallberg Y."/>
            <person name="Tangrot J."/>
            <person name="Rosling A."/>
        </authorList>
    </citation>
    <scope>NUCLEOTIDE SEQUENCE</scope>
    <source>
        <strain evidence="1">MA453B</strain>
    </source>
</reference>